<evidence type="ECO:0000313" key="4">
    <source>
        <dbReference type="Proteomes" id="UP000799539"/>
    </source>
</evidence>
<proteinExistence type="predicted"/>
<feature type="region of interest" description="Disordered" evidence="1">
    <location>
        <begin position="51"/>
        <end position="76"/>
    </location>
</feature>
<feature type="region of interest" description="Disordered" evidence="1">
    <location>
        <begin position="133"/>
        <end position="163"/>
    </location>
</feature>
<keyword evidence="2" id="KW-0812">Transmembrane</keyword>
<dbReference type="AlphaFoldDB" id="A0A6A6F2L6"/>
<dbReference type="OrthoDB" id="3645602at2759"/>
<dbReference type="Proteomes" id="UP000799539">
    <property type="component" value="Unassembled WGS sequence"/>
</dbReference>
<feature type="transmembrane region" description="Helical" evidence="2">
    <location>
        <begin position="271"/>
        <end position="292"/>
    </location>
</feature>
<keyword evidence="2" id="KW-0472">Membrane</keyword>
<protein>
    <submittedName>
        <fullName evidence="3">Uncharacterized protein</fullName>
    </submittedName>
</protein>
<feature type="transmembrane region" description="Helical" evidence="2">
    <location>
        <begin position="245"/>
        <end position="264"/>
    </location>
</feature>
<dbReference type="EMBL" id="ML992701">
    <property type="protein sequence ID" value="KAF2207693.1"/>
    <property type="molecule type" value="Genomic_DNA"/>
</dbReference>
<reference evidence="3" key="1">
    <citation type="journal article" date="2020" name="Stud. Mycol.">
        <title>101 Dothideomycetes genomes: a test case for predicting lifestyles and emergence of pathogens.</title>
        <authorList>
            <person name="Haridas S."/>
            <person name="Albert R."/>
            <person name="Binder M."/>
            <person name="Bloem J."/>
            <person name="Labutti K."/>
            <person name="Salamov A."/>
            <person name="Andreopoulos B."/>
            <person name="Baker S."/>
            <person name="Barry K."/>
            <person name="Bills G."/>
            <person name="Bluhm B."/>
            <person name="Cannon C."/>
            <person name="Castanera R."/>
            <person name="Culley D."/>
            <person name="Daum C."/>
            <person name="Ezra D."/>
            <person name="Gonzalez J."/>
            <person name="Henrissat B."/>
            <person name="Kuo A."/>
            <person name="Liang C."/>
            <person name="Lipzen A."/>
            <person name="Lutzoni F."/>
            <person name="Magnuson J."/>
            <person name="Mondo S."/>
            <person name="Nolan M."/>
            <person name="Ohm R."/>
            <person name="Pangilinan J."/>
            <person name="Park H.-J."/>
            <person name="Ramirez L."/>
            <person name="Alfaro M."/>
            <person name="Sun H."/>
            <person name="Tritt A."/>
            <person name="Yoshinaga Y."/>
            <person name="Zwiers L.-H."/>
            <person name="Turgeon B."/>
            <person name="Goodwin S."/>
            <person name="Spatafora J."/>
            <person name="Crous P."/>
            <person name="Grigoriev I."/>
        </authorList>
    </citation>
    <scope>NUCLEOTIDE SEQUENCE</scope>
    <source>
        <strain evidence="3">SCOH1-5</strain>
    </source>
</reference>
<accession>A0A6A6F2L6</accession>
<evidence type="ECO:0000256" key="1">
    <source>
        <dbReference type="SAM" id="MobiDB-lite"/>
    </source>
</evidence>
<keyword evidence="4" id="KW-1185">Reference proteome</keyword>
<keyword evidence="2" id="KW-1133">Transmembrane helix</keyword>
<gene>
    <name evidence="3" type="ORF">CERZMDRAFT_102181</name>
</gene>
<feature type="transmembrane region" description="Helical" evidence="2">
    <location>
        <begin position="194"/>
        <end position="212"/>
    </location>
</feature>
<organism evidence="3 4">
    <name type="scientific">Cercospora zeae-maydis SCOH1-5</name>
    <dbReference type="NCBI Taxonomy" id="717836"/>
    <lineage>
        <taxon>Eukaryota</taxon>
        <taxon>Fungi</taxon>
        <taxon>Dikarya</taxon>
        <taxon>Ascomycota</taxon>
        <taxon>Pezizomycotina</taxon>
        <taxon>Dothideomycetes</taxon>
        <taxon>Dothideomycetidae</taxon>
        <taxon>Mycosphaerellales</taxon>
        <taxon>Mycosphaerellaceae</taxon>
        <taxon>Cercospora</taxon>
    </lineage>
</organism>
<evidence type="ECO:0000256" key="2">
    <source>
        <dbReference type="SAM" id="Phobius"/>
    </source>
</evidence>
<sequence length="330" mass="36784">MGNNSESTSKSAPVKTVGNLTGQYEVTVKKYDKDGNMVDTYNLTMGGNEEKKTEAKAVEGPGNVTVEEESSKSYQTKSQEFQQQEKPFYTYKLPLKFVYLLHITPLCYLWQMQLESTFPARLKAKDIIAKNSHHRKSSSAASSTASLLRNQDPSPFDDIGEDGSPREEAIVQKWIEQGKVKRQSLNWLNTLTKWFLEMTLASILQLLLAAAWDDLVLDQQWRKLSIAGGAGWIGWWMALEVLLRYVWSFAGLRPLAILVSFIVIPAHQRIVFVAGVDLVCATFFGLLVQAFLPWVEGTQFVKDLVGNMTDKANGGAKGVPRVGVDGGGEW</sequence>
<name>A0A6A6F2L6_9PEZI</name>
<evidence type="ECO:0000313" key="3">
    <source>
        <dbReference type="EMBL" id="KAF2207693.1"/>
    </source>
</evidence>
<feature type="compositionally biased region" description="Low complexity" evidence="1">
    <location>
        <begin position="138"/>
        <end position="150"/>
    </location>
</feature>